<name>A0A9E7M8E2_9EURY</name>
<proteinExistence type="predicted"/>
<evidence type="ECO:0000313" key="3">
    <source>
        <dbReference type="Proteomes" id="UP001056425"/>
    </source>
</evidence>
<dbReference type="RefSeq" id="WP_251947328.1">
    <property type="nucleotide sequence ID" value="NZ_CP080572.1"/>
</dbReference>
<keyword evidence="1" id="KW-0812">Transmembrane</keyword>
<reference evidence="2 3" key="1">
    <citation type="submission" date="2021-08" db="EMBL/GenBank/DDBJ databases">
        <title>Thermococcus onnuriiensis IOH2.</title>
        <authorList>
            <person name="Park Y.-J."/>
        </authorList>
    </citation>
    <scope>NUCLEOTIDE SEQUENCE [LARGE SCALE GENOMIC DNA]</scope>
    <source>
        <strain evidence="2 3">IOH2</strain>
    </source>
</reference>
<dbReference type="GeneID" id="72777783"/>
<gene>
    <name evidence="2" type="ORF">K1720_05515</name>
</gene>
<dbReference type="KEGG" id="thei:K1720_05515"/>
<evidence type="ECO:0000256" key="1">
    <source>
        <dbReference type="SAM" id="Phobius"/>
    </source>
</evidence>
<keyword evidence="3" id="KW-1185">Reference proteome</keyword>
<dbReference type="AlphaFoldDB" id="A0A9E7M8E2"/>
<dbReference type="EMBL" id="CP080572">
    <property type="protein sequence ID" value="USG99015.1"/>
    <property type="molecule type" value="Genomic_DNA"/>
</dbReference>
<evidence type="ECO:0000313" key="2">
    <source>
        <dbReference type="EMBL" id="USG99015.1"/>
    </source>
</evidence>
<accession>A0A9E7M8E2</accession>
<sequence>MPVPNREITDKDLATSLMVGIIVYVLIQVYTRWYSNYLKKKEEELKEHENIGELY</sequence>
<keyword evidence="1" id="KW-1133">Transmembrane helix</keyword>
<keyword evidence="1" id="KW-0472">Membrane</keyword>
<organism evidence="2 3">
    <name type="scientific">Thermococcus argininiproducens</name>
    <dbReference type="NCBI Taxonomy" id="2866384"/>
    <lineage>
        <taxon>Archaea</taxon>
        <taxon>Methanobacteriati</taxon>
        <taxon>Methanobacteriota</taxon>
        <taxon>Thermococci</taxon>
        <taxon>Thermococcales</taxon>
        <taxon>Thermococcaceae</taxon>
        <taxon>Thermococcus</taxon>
    </lineage>
</organism>
<dbReference type="Proteomes" id="UP001056425">
    <property type="component" value="Chromosome"/>
</dbReference>
<feature type="transmembrane region" description="Helical" evidence="1">
    <location>
        <begin position="13"/>
        <end position="31"/>
    </location>
</feature>
<protein>
    <submittedName>
        <fullName evidence="2">Uncharacterized protein</fullName>
    </submittedName>
</protein>